<dbReference type="RefSeq" id="WP_345694133.1">
    <property type="nucleotide sequence ID" value="NZ_BAABIT010000001.1"/>
</dbReference>
<dbReference type="InterPro" id="IPR036890">
    <property type="entry name" value="HATPase_C_sf"/>
</dbReference>
<dbReference type="InterPro" id="IPR050267">
    <property type="entry name" value="Anti-sigma-factor_SerPK"/>
</dbReference>
<dbReference type="Gene3D" id="3.30.565.10">
    <property type="entry name" value="Histidine kinase-like ATPase, C-terminal domain"/>
    <property type="match status" value="1"/>
</dbReference>
<sequence>MDAFVDIDGLSRRRAEARDVPTDGGPWILAHRPEAVGEARRITERTLGRWHVCRETADDVLLVVSELVTNAVEHAMPPIALRLGGGDPSTGRVRVEVTDGGPAAREGEWAASCRDGEHGRGLYVVDRLAVAHGDRCETGRATHWADLAVAA</sequence>
<accession>A0ABV9X9Y9</accession>
<dbReference type="PANTHER" id="PTHR35526:SF3">
    <property type="entry name" value="ANTI-SIGMA-F FACTOR RSBW"/>
    <property type="match status" value="1"/>
</dbReference>
<dbReference type="SUPFAM" id="SSF55874">
    <property type="entry name" value="ATPase domain of HSP90 chaperone/DNA topoisomerase II/histidine kinase"/>
    <property type="match status" value="1"/>
</dbReference>
<dbReference type="Pfam" id="PF13581">
    <property type="entry name" value="HATPase_c_2"/>
    <property type="match status" value="1"/>
</dbReference>
<name>A0ABV9X9Y9_9ACTN</name>
<keyword evidence="4" id="KW-1185">Reference proteome</keyword>
<dbReference type="GO" id="GO:0005524">
    <property type="term" value="F:ATP binding"/>
    <property type="evidence" value="ECO:0007669"/>
    <property type="project" value="UniProtKB-KW"/>
</dbReference>
<organism evidence="3 4">
    <name type="scientific">Streptomyces coeruleoprunus</name>
    <dbReference type="NCBI Taxonomy" id="285563"/>
    <lineage>
        <taxon>Bacteria</taxon>
        <taxon>Bacillati</taxon>
        <taxon>Actinomycetota</taxon>
        <taxon>Actinomycetes</taxon>
        <taxon>Kitasatosporales</taxon>
        <taxon>Streptomycetaceae</taxon>
        <taxon>Streptomyces</taxon>
    </lineage>
</organism>
<dbReference type="EMBL" id="JBHSJD010000002">
    <property type="protein sequence ID" value="MFC5021050.1"/>
    <property type="molecule type" value="Genomic_DNA"/>
</dbReference>
<comment type="caution">
    <text evidence="3">The sequence shown here is derived from an EMBL/GenBank/DDBJ whole genome shotgun (WGS) entry which is preliminary data.</text>
</comment>
<reference evidence="4" key="1">
    <citation type="journal article" date="2019" name="Int. J. Syst. Evol. Microbiol.">
        <title>The Global Catalogue of Microorganisms (GCM) 10K type strain sequencing project: providing services to taxonomists for standard genome sequencing and annotation.</title>
        <authorList>
            <consortium name="The Broad Institute Genomics Platform"/>
            <consortium name="The Broad Institute Genome Sequencing Center for Infectious Disease"/>
            <person name="Wu L."/>
            <person name="Ma J."/>
        </authorList>
    </citation>
    <scope>NUCLEOTIDE SEQUENCE [LARGE SCALE GENOMIC DNA]</scope>
    <source>
        <strain evidence="4">CGMCC 4.1648</strain>
    </source>
</reference>
<evidence type="ECO:0000313" key="4">
    <source>
        <dbReference type="Proteomes" id="UP001595829"/>
    </source>
</evidence>
<dbReference type="InterPro" id="IPR003594">
    <property type="entry name" value="HATPase_dom"/>
</dbReference>
<keyword evidence="3" id="KW-0547">Nucleotide-binding</keyword>
<dbReference type="CDD" id="cd16936">
    <property type="entry name" value="HATPase_RsbW-like"/>
    <property type="match status" value="1"/>
</dbReference>
<keyword evidence="3" id="KW-0067">ATP-binding</keyword>
<feature type="domain" description="Histidine kinase/HSP90-like ATPase" evidence="2">
    <location>
        <begin position="30"/>
        <end position="129"/>
    </location>
</feature>
<keyword evidence="1" id="KW-0418">Kinase</keyword>
<proteinExistence type="predicted"/>
<keyword evidence="1" id="KW-0723">Serine/threonine-protein kinase</keyword>
<dbReference type="Proteomes" id="UP001595829">
    <property type="component" value="Unassembled WGS sequence"/>
</dbReference>
<evidence type="ECO:0000256" key="1">
    <source>
        <dbReference type="ARBA" id="ARBA00022527"/>
    </source>
</evidence>
<protein>
    <submittedName>
        <fullName evidence="3">ATP-binding protein</fullName>
    </submittedName>
</protein>
<evidence type="ECO:0000313" key="3">
    <source>
        <dbReference type="EMBL" id="MFC5021050.1"/>
    </source>
</evidence>
<keyword evidence="1" id="KW-0808">Transferase</keyword>
<dbReference type="PANTHER" id="PTHR35526">
    <property type="entry name" value="ANTI-SIGMA-F FACTOR RSBW-RELATED"/>
    <property type="match status" value="1"/>
</dbReference>
<gene>
    <name evidence="3" type="ORF">ACFPM3_02655</name>
</gene>
<evidence type="ECO:0000259" key="2">
    <source>
        <dbReference type="Pfam" id="PF13581"/>
    </source>
</evidence>